<feature type="domain" description="SnoaL-like" evidence="1">
    <location>
        <begin position="5"/>
        <end position="131"/>
    </location>
</feature>
<sequence>MLSLQEISDRLEIEDLMVRYSHAVDAGRWELLDEIFTADAHIDYTAMGGPAGDLAETKRFLAAVLPNFLAYQHLVSNSSITVDGDTATARSICHNPMLVSGPDGRPTLMLNGLWYLDTFARVDGRWRITRRAQEKSYMFLTPPAG</sequence>
<organism evidence="2 3">
    <name type="scientific">Nocardia pulmonis</name>
    <dbReference type="NCBI Taxonomy" id="2951408"/>
    <lineage>
        <taxon>Bacteria</taxon>
        <taxon>Bacillati</taxon>
        <taxon>Actinomycetota</taxon>
        <taxon>Actinomycetes</taxon>
        <taxon>Mycobacteriales</taxon>
        <taxon>Nocardiaceae</taxon>
        <taxon>Nocardia</taxon>
    </lineage>
</organism>
<name>A0A9X2EC39_9NOCA</name>
<proteinExistence type="predicted"/>
<dbReference type="Proteomes" id="UP001139157">
    <property type="component" value="Unassembled WGS sequence"/>
</dbReference>
<dbReference type="InterPro" id="IPR032710">
    <property type="entry name" value="NTF2-like_dom_sf"/>
</dbReference>
<dbReference type="InterPro" id="IPR037401">
    <property type="entry name" value="SnoaL-like"/>
</dbReference>
<protein>
    <submittedName>
        <fullName evidence="2">Nuclear transport factor 2 family protein</fullName>
    </submittedName>
</protein>
<evidence type="ECO:0000313" key="2">
    <source>
        <dbReference type="EMBL" id="MCM6777694.1"/>
    </source>
</evidence>
<comment type="caution">
    <text evidence="2">The sequence shown here is derived from an EMBL/GenBank/DDBJ whole genome shotgun (WGS) entry which is preliminary data.</text>
</comment>
<keyword evidence="3" id="KW-1185">Reference proteome</keyword>
<dbReference type="CDD" id="cd00531">
    <property type="entry name" value="NTF2_like"/>
    <property type="match status" value="1"/>
</dbReference>
<evidence type="ECO:0000259" key="1">
    <source>
        <dbReference type="Pfam" id="PF13577"/>
    </source>
</evidence>
<dbReference type="AlphaFoldDB" id="A0A9X2EC39"/>
<dbReference type="Pfam" id="PF13577">
    <property type="entry name" value="SnoaL_4"/>
    <property type="match status" value="1"/>
</dbReference>
<dbReference type="Gene3D" id="3.10.450.50">
    <property type="match status" value="1"/>
</dbReference>
<dbReference type="SUPFAM" id="SSF54427">
    <property type="entry name" value="NTF2-like"/>
    <property type="match status" value="1"/>
</dbReference>
<reference evidence="2" key="1">
    <citation type="submission" date="2022-06" db="EMBL/GenBank/DDBJ databases">
        <title>Novel species in genus nocardia.</title>
        <authorList>
            <person name="Li F."/>
        </authorList>
    </citation>
    <scope>NUCLEOTIDE SEQUENCE</scope>
    <source>
        <strain evidence="2">CDC141</strain>
    </source>
</reference>
<evidence type="ECO:0000313" key="3">
    <source>
        <dbReference type="Proteomes" id="UP001139157"/>
    </source>
</evidence>
<dbReference type="EMBL" id="JAMRXG010000016">
    <property type="protein sequence ID" value="MCM6777694.1"/>
    <property type="molecule type" value="Genomic_DNA"/>
</dbReference>
<gene>
    <name evidence="2" type="ORF">NDR86_29835</name>
</gene>
<dbReference type="RefSeq" id="WP_251917037.1">
    <property type="nucleotide sequence ID" value="NZ_JAMRXG010000016.1"/>
</dbReference>
<accession>A0A9X2EC39</accession>